<evidence type="ECO:0000313" key="3">
    <source>
        <dbReference type="Proteomes" id="UP001172102"/>
    </source>
</evidence>
<proteinExistence type="predicted"/>
<keyword evidence="3" id="KW-1185">Reference proteome</keyword>
<accession>A0AA40ASA9</accession>
<feature type="signal peptide" evidence="1">
    <location>
        <begin position="1"/>
        <end position="21"/>
    </location>
</feature>
<gene>
    <name evidence="2" type="ORF">B0H67DRAFT_212278</name>
</gene>
<protein>
    <recommendedName>
        <fullName evidence="4">Secreted protein</fullName>
    </recommendedName>
</protein>
<comment type="caution">
    <text evidence="2">The sequence shown here is derived from an EMBL/GenBank/DDBJ whole genome shotgun (WGS) entry which is preliminary data.</text>
</comment>
<dbReference type="Proteomes" id="UP001172102">
    <property type="component" value="Unassembled WGS sequence"/>
</dbReference>
<keyword evidence="1" id="KW-0732">Signal</keyword>
<feature type="chain" id="PRO_5041242991" description="Secreted protein" evidence="1">
    <location>
        <begin position="22"/>
        <end position="84"/>
    </location>
</feature>
<evidence type="ECO:0000256" key="1">
    <source>
        <dbReference type="SAM" id="SignalP"/>
    </source>
</evidence>
<dbReference type="EMBL" id="JAUKUA010000003">
    <property type="protein sequence ID" value="KAK0721080.1"/>
    <property type="molecule type" value="Genomic_DNA"/>
</dbReference>
<evidence type="ECO:0000313" key="2">
    <source>
        <dbReference type="EMBL" id="KAK0721080.1"/>
    </source>
</evidence>
<dbReference type="AlphaFoldDB" id="A0AA40ASA9"/>
<sequence>MISLSPSSSCLLLLSLAACCAVCDDGSARCQVTDGQSIFCSISQEMRGHSKHQGHRNAHVLVIEVLCSPVRLKQKTGSRPFGGR</sequence>
<evidence type="ECO:0008006" key="4">
    <source>
        <dbReference type="Google" id="ProtNLM"/>
    </source>
</evidence>
<name>A0AA40ASA9_9PEZI</name>
<organism evidence="2 3">
    <name type="scientific">Lasiosphaeris hirsuta</name>
    <dbReference type="NCBI Taxonomy" id="260670"/>
    <lineage>
        <taxon>Eukaryota</taxon>
        <taxon>Fungi</taxon>
        <taxon>Dikarya</taxon>
        <taxon>Ascomycota</taxon>
        <taxon>Pezizomycotina</taxon>
        <taxon>Sordariomycetes</taxon>
        <taxon>Sordariomycetidae</taxon>
        <taxon>Sordariales</taxon>
        <taxon>Lasiosphaeriaceae</taxon>
        <taxon>Lasiosphaeris</taxon>
    </lineage>
</organism>
<reference evidence="2" key="1">
    <citation type="submission" date="2023-06" db="EMBL/GenBank/DDBJ databases">
        <title>Genome-scale phylogeny and comparative genomics of the fungal order Sordariales.</title>
        <authorList>
            <consortium name="Lawrence Berkeley National Laboratory"/>
            <person name="Hensen N."/>
            <person name="Bonometti L."/>
            <person name="Westerberg I."/>
            <person name="Brannstrom I.O."/>
            <person name="Guillou S."/>
            <person name="Cros-Aarteil S."/>
            <person name="Calhoun S."/>
            <person name="Haridas S."/>
            <person name="Kuo A."/>
            <person name="Mondo S."/>
            <person name="Pangilinan J."/>
            <person name="Riley R."/>
            <person name="Labutti K."/>
            <person name="Andreopoulos B."/>
            <person name="Lipzen A."/>
            <person name="Chen C."/>
            <person name="Yanf M."/>
            <person name="Daum C."/>
            <person name="Ng V."/>
            <person name="Clum A."/>
            <person name="Steindorff A."/>
            <person name="Ohm R."/>
            <person name="Martin F."/>
            <person name="Silar P."/>
            <person name="Natvig D."/>
            <person name="Lalanne C."/>
            <person name="Gautier V."/>
            <person name="Ament-Velasquez S.L."/>
            <person name="Kruys A."/>
            <person name="Hutchinson M.I."/>
            <person name="Powell A.J."/>
            <person name="Barry K."/>
            <person name="Miller A.N."/>
            <person name="Grigoriev I.V."/>
            <person name="Debuchy R."/>
            <person name="Gladieux P."/>
            <person name="Thoren M.H."/>
            <person name="Johannesson H."/>
        </authorList>
    </citation>
    <scope>NUCLEOTIDE SEQUENCE</scope>
    <source>
        <strain evidence="2">SMH4607-1</strain>
    </source>
</reference>